<gene>
    <name evidence="2" type="ORF">GCM10025876_41090</name>
</gene>
<dbReference type="EMBL" id="BSUN01000003">
    <property type="protein sequence ID" value="GMA37905.1"/>
    <property type="molecule type" value="Genomic_DNA"/>
</dbReference>
<evidence type="ECO:0000313" key="2">
    <source>
        <dbReference type="EMBL" id="GMA37905.1"/>
    </source>
</evidence>
<organism evidence="2 3">
    <name type="scientific">Demequina litorisediminis</name>
    <dbReference type="NCBI Taxonomy" id="1849022"/>
    <lineage>
        <taxon>Bacteria</taxon>
        <taxon>Bacillati</taxon>
        <taxon>Actinomycetota</taxon>
        <taxon>Actinomycetes</taxon>
        <taxon>Micrococcales</taxon>
        <taxon>Demequinaceae</taxon>
        <taxon>Demequina</taxon>
    </lineage>
</organism>
<name>A0ABQ6IKP2_9MICO</name>
<evidence type="ECO:0000259" key="1">
    <source>
        <dbReference type="Pfam" id="PF19407"/>
    </source>
</evidence>
<evidence type="ECO:0000313" key="3">
    <source>
        <dbReference type="Proteomes" id="UP001157125"/>
    </source>
</evidence>
<accession>A0ABQ6IKP2</accession>
<dbReference type="InterPro" id="IPR046022">
    <property type="entry name" value="DUF5979"/>
</dbReference>
<keyword evidence="3" id="KW-1185">Reference proteome</keyword>
<proteinExistence type="predicted"/>
<feature type="domain" description="DUF5979" evidence="1">
    <location>
        <begin position="47"/>
        <end position="114"/>
    </location>
</feature>
<protein>
    <recommendedName>
        <fullName evidence="1">DUF5979 domain-containing protein</fullName>
    </recommendedName>
</protein>
<dbReference type="Proteomes" id="UP001157125">
    <property type="component" value="Unassembled WGS sequence"/>
</dbReference>
<comment type="caution">
    <text evidence="2">The sequence shown here is derived from an EMBL/GenBank/DDBJ whole genome shotgun (WGS) entry which is preliminary data.</text>
</comment>
<sequence>MGTECEVSAVAEPLAAAVSLDAQSVTITREAPSIVTAAYTFNKNTLRVTQGTLGSGARTAWAPSTFPTTVKCSTDSGLVGVKTFTAAAGTSHAVTGLPTGASCEISQPDSGADALTFTPASLLEVRGDTGVNVSARFDAGKVRLSAAVEGPAAGAAWVPSTFPVDVICRSDRFGEVLDETLTPSVATAALSSGLPVDTSCALQTGDYRQARTATTADVVEISNTSVVDVEISNTYEAGEPAARHDVCGERSACLVGADNRRRGRAVHRSVGR</sequence>
<dbReference type="Pfam" id="PF19407">
    <property type="entry name" value="DUF5979"/>
    <property type="match status" value="2"/>
</dbReference>
<feature type="domain" description="DUF5979" evidence="1">
    <location>
        <begin position="143"/>
        <end position="236"/>
    </location>
</feature>
<reference evidence="3" key="1">
    <citation type="journal article" date="2019" name="Int. J. Syst. Evol. Microbiol.">
        <title>The Global Catalogue of Microorganisms (GCM) 10K type strain sequencing project: providing services to taxonomists for standard genome sequencing and annotation.</title>
        <authorList>
            <consortium name="The Broad Institute Genomics Platform"/>
            <consortium name="The Broad Institute Genome Sequencing Center for Infectious Disease"/>
            <person name="Wu L."/>
            <person name="Ma J."/>
        </authorList>
    </citation>
    <scope>NUCLEOTIDE SEQUENCE [LARGE SCALE GENOMIC DNA]</scope>
    <source>
        <strain evidence="3">NBRC 112299</strain>
    </source>
</reference>